<feature type="transmembrane region" description="Helical" evidence="10">
    <location>
        <begin position="137"/>
        <end position="164"/>
    </location>
</feature>
<name>A0A8B7Z7A6_ACAPL</name>
<dbReference type="PANTHER" id="PTHR22752">
    <property type="entry name" value="G PROTEIN-COUPLED RECEPTOR"/>
    <property type="match status" value="1"/>
</dbReference>
<keyword evidence="4 10" id="KW-1133">Transmembrane helix</keyword>
<dbReference type="Gene3D" id="1.20.1070.10">
    <property type="entry name" value="Rhodopsin 7-helix transmembrane proteins"/>
    <property type="match status" value="1"/>
</dbReference>
<feature type="compositionally biased region" description="Low complexity" evidence="9">
    <location>
        <begin position="535"/>
        <end position="548"/>
    </location>
</feature>
<feature type="transmembrane region" description="Helical" evidence="10">
    <location>
        <begin position="99"/>
        <end position="125"/>
    </location>
</feature>
<reference evidence="13" key="1">
    <citation type="submission" date="2025-08" db="UniProtKB">
        <authorList>
            <consortium name="RefSeq"/>
        </authorList>
    </citation>
    <scope>IDENTIFICATION</scope>
</reference>
<feature type="transmembrane region" description="Helical" evidence="10">
    <location>
        <begin position="324"/>
        <end position="347"/>
    </location>
</feature>
<dbReference type="GO" id="GO:0005886">
    <property type="term" value="C:plasma membrane"/>
    <property type="evidence" value="ECO:0007669"/>
    <property type="project" value="UniProtKB-SubCell"/>
</dbReference>
<dbReference type="GO" id="GO:0004930">
    <property type="term" value="F:G protein-coupled receptor activity"/>
    <property type="evidence" value="ECO:0007669"/>
    <property type="project" value="UniProtKB-KW"/>
</dbReference>
<dbReference type="RefSeq" id="XP_022101528.1">
    <property type="nucleotide sequence ID" value="XM_022245836.1"/>
</dbReference>
<keyword evidence="6 10" id="KW-0472">Membrane</keyword>
<evidence type="ECO:0000256" key="1">
    <source>
        <dbReference type="ARBA" id="ARBA00004651"/>
    </source>
</evidence>
<dbReference type="SUPFAM" id="SSF81321">
    <property type="entry name" value="Family A G protein-coupled receptor-like"/>
    <property type="match status" value="1"/>
</dbReference>
<feature type="transmembrane region" description="Helical" evidence="10">
    <location>
        <begin position="260"/>
        <end position="284"/>
    </location>
</feature>
<evidence type="ECO:0000256" key="5">
    <source>
        <dbReference type="ARBA" id="ARBA00023040"/>
    </source>
</evidence>
<feature type="transmembrane region" description="Helical" evidence="10">
    <location>
        <begin position="217"/>
        <end position="240"/>
    </location>
</feature>
<dbReference type="OrthoDB" id="10070371at2759"/>
<feature type="compositionally biased region" description="Basic and acidic residues" evidence="9">
    <location>
        <begin position="513"/>
        <end position="534"/>
    </location>
</feature>
<dbReference type="OMA" id="TIYLMYC"/>
<dbReference type="Proteomes" id="UP000694845">
    <property type="component" value="Unplaced"/>
</dbReference>
<evidence type="ECO:0000256" key="7">
    <source>
        <dbReference type="ARBA" id="ARBA00023170"/>
    </source>
</evidence>
<keyword evidence="2" id="KW-1003">Cell membrane</keyword>
<evidence type="ECO:0000256" key="8">
    <source>
        <dbReference type="ARBA" id="ARBA00023224"/>
    </source>
</evidence>
<dbReference type="AlphaFoldDB" id="A0A8B7Z7A6"/>
<evidence type="ECO:0000256" key="2">
    <source>
        <dbReference type="ARBA" id="ARBA00022475"/>
    </source>
</evidence>
<dbReference type="InterPro" id="IPR017452">
    <property type="entry name" value="GPCR_Rhodpsn_7TM"/>
</dbReference>
<evidence type="ECO:0000256" key="4">
    <source>
        <dbReference type="ARBA" id="ARBA00022989"/>
    </source>
</evidence>
<keyword evidence="12" id="KW-1185">Reference proteome</keyword>
<evidence type="ECO:0000256" key="3">
    <source>
        <dbReference type="ARBA" id="ARBA00022692"/>
    </source>
</evidence>
<protein>
    <submittedName>
        <fullName evidence="13">Probable G-protein coupled receptor 63</fullName>
    </submittedName>
</protein>
<feature type="region of interest" description="Disordered" evidence="9">
    <location>
        <begin position="460"/>
        <end position="596"/>
    </location>
</feature>
<keyword evidence="8" id="KW-0807">Transducer</keyword>
<feature type="transmembrane region" description="Helical" evidence="10">
    <location>
        <begin position="367"/>
        <end position="387"/>
    </location>
</feature>
<gene>
    <name evidence="13" type="primary">LOC110985086</name>
</gene>
<evidence type="ECO:0000256" key="10">
    <source>
        <dbReference type="SAM" id="Phobius"/>
    </source>
</evidence>
<proteinExistence type="predicted"/>
<feature type="compositionally biased region" description="Polar residues" evidence="9">
    <location>
        <begin position="554"/>
        <end position="567"/>
    </location>
</feature>
<evidence type="ECO:0000256" key="6">
    <source>
        <dbReference type="ARBA" id="ARBA00023136"/>
    </source>
</evidence>
<keyword evidence="5" id="KW-0297">G-protein coupled receptor</keyword>
<organism evidence="12 13">
    <name type="scientific">Acanthaster planci</name>
    <name type="common">Crown-of-thorns starfish</name>
    <dbReference type="NCBI Taxonomy" id="133434"/>
    <lineage>
        <taxon>Eukaryota</taxon>
        <taxon>Metazoa</taxon>
        <taxon>Echinodermata</taxon>
        <taxon>Eleutherozoa</taxon>
        <taxon>Asterozoa</taxon>
        <taxon>Asteroidea</taxon>
        <taxon>Valvatacea</taxon>
        <taxon>Valvatida</taxon>
        <taxon>Acanthasteridae</taxon>
        <taxon>Acanthaster</taxon>
    </lineage>
</organism>
<dbReference type="Pfam" id="PF00001">
    <property type="entry name" value="7tm_1"/>
    <property type="match status" value="1"/>
</dbReference>
<dbReference type="KEGG" id="aplc:110985086"/>
<evidence type="ECO:0000259" key="11">
    <source>
        <dbReference type="PROSITE" id="PS50262"/>
    </source>
</evidence>
<dbReference type="CDD" id="cd00637">
    <property type="entry name" value="7tm_classA_rhodopsin-like"/>
    <property type="match status" value="1"/>
</dbReference>
<keyword evidence="7 13" id="KW-0675">Receptor</keyword>
<accession>A0A8B7Z7A6</accession>
<comment type="subcellular location">
    <subcellularLocation>
        <location evidence="1">Cell membrane</location>
        <topology evidence="1">Multi-pass membrane protein</topology>
    </subcellularLocation>
</comment>
<dbReference type="PROSITE" id="PS50262">
    <property type="entry name" value="G_PROTEIN_RECEP_F1_2"/>
    <property type="match status" value="1"/>
</dbReference>
<dbReference type="GeneID" id="110985086"/>
<feature type="transmembrane region" description="Helical" evidence="10">
    <location>
        <begin position="176"/>
        <end position="197"/>
    </location>
</feature>
<feature type="compositionally biased region" description="Basic and acidic residues" evidence="9">
    <location>
        <begin position="460"/>
        <end position="470"/>
    </location>
</feature>
<dbReference type="InterPro" id="IPR000276">
    <property type="entry name" value="GPCR_Rhodpsn"/>
</dbReference>
<evidence type="ECO:0000256" key="9">
    <source>
        <dbReference type="SAM" id="MobiDB-lite"/>
    </source>
</evidence>
<feature type="compositionally biased region" description="Polar residues" evidence="9">
    <location>
        <begin position="587"/>
        <end position="596"/>
    </location>
</feature>
<feature type="compositionally biased region" description="Basic and acidic residues" evidence="9">
    <location>
        <begin position="477"/>
        <end position="487"/>
    </location>
</feature>
<keyword evidence="3 10" id="KW-0812">Transmembrane</keyword>
<evidence type="ECO:0000313" key="13">
    <source>
        <dbReference type="RefSeq" id="XP_022101528.1"/>
    </source>
</evidence>
<feature type="domain" description="G-protein coupled receptors family 1 profile" evidence="11">
    <location>
        <begin position="117"/>
        <end position="383"/>
    </location>
</feature>
<evidence type="ECO:0000313" key="12">
    <source>
        <dbReference type="Proteomes" id="UP000694845"/>
    </source>
</evidence>
<sequence>MTDPGIMAANERTTAISTGLLTDLSRTTTGRGVTGTDLTTGWVFSTGDTSATDDAVDVTGTPVNFSSMATVFDDVTSTVPSASEITGGATTTPAVDSTVAVVAAFFMSLFALMALAGNLCCLIALARKNLEKTSVLYTFLSNICAVQLCDGVLTMPLVLGAAASGGWPYGEFMCQLSAFVLSLINVETMMALALLSLDRLLAVRWPNVSSKMNRVKASLITGYAWVHGTAFTLVIVAGVIQADYLPDCYLCSVSSRTGYVYLVFFSLFCYIFPFIIIVSMYIVIIKVAVDEKPTVQNFNAEVSYANRLGRRSKLWRELRQAKTVGTLVILWCLFEGPYLALQTVYLYSNSEYPNSMDNVFSTPVQTVFTWMRFCYAWIVPLVVLIGFPEVREELSSVCACHKSNMVDSGRQEILAQPGVRTSWASEASGSGRSSTQGRSFHVPILFATSGGLRLQIGNKQRENDVDKAEDFPQGFHADPRIKYDPTKSRYPPPLTPVPQSSDEDTGGSWDIRAAVDHGDSPEPPRKSSDPDRVRSPSSSSSFQLSLTSRELKVSRNNGTPRTPNGLPSRSPVVTPRPQEPETPPGSIPQSETNTPR</sequence>
<dbReference type="PRINTS" id="PR00237">
    <property type="entry name" value="GPCRRHODOPSN"/>
</dbReference>